<dbReference type="GO" id="GO:0003677">
    <property type="term" value="F:DNA binding"/>
    <property type="evidence" value="ECO:0007669"/>
    <property type="project" value="UniProtKB-KW"/>
</dbReference>
<dbReference type="InterPro" id="IPR036390">
    <property type="entry name" value="WH_DNA-bd_sf"/>
</dbReference>
<keyword evidence="7" id="KW-1185">Reference proteome</keyword>
<dbReference type="Proteomes" id="UP001596274">
    <property type="component" value="Unassembled WGS sequence"/>
</dbReference>
<dbReference type="Pfam" id="PF01614">
    <property type="entry name" value="IclR_C"/>
    <property type="match status" value="1"/>
</dbReference>
<feature type="domain" description="IclR-ED" evidence="5">
    <location>
        <begin position="77"/>
        <end position="261"/>
    </location>
</feature>
<evidence type="ECO:0000256" key="2">
    <source>
        <dbReference type="ARBA" id="ARBA00023125"/>
    </source>
</evidence>
<evidence type="ECO:0000313" key="7">
    <source>
        <dbReference type="Proteomes" id="UP001596274"/>
    </source>
</evidence>
<reference evidence="6 7" key="1">
    <citation type="journal article" date="2019" name="Int. J. Syst. Evol. Microbiol.">
        <title>The Global Catalogue of Microorganisms (GCM) 10K type strain sequencing project: providing services to taxonomists for standard genome sequencing and annotation.</title>
        <authorList>
            <consortium name="The Broad Institute Genomics Platform"/>
            <consortium name="The Broad Institute Genome Sequencing Center for Infectious Disease"/>
            <person name="Wu L."/>
            <person name="Ma J."/>
        </authorList>
    </citation>
    <scope>NUCLEOTIDE SEQUENCE [LARGE SCALE GENOMIC DNA]</scope>
    <source>
        <strain evidence="6 7">PJ61</strain>
    </source>
</reference>
<dbReference type="PROSITE" id="PS51078">
    <property type="entry name" value="ICLR_ED"/>
    <property type="match status" value="1"/>
</dbReference>
<dbReference type="InterPro" id="IPR029016">
    <property type="entry name" value="GAF-like_dom_sf"/>
</dbReference>
<dbReference type="SMART" id="SM00346">
    <property type="entry name" value="HTH_ICLR"/>
    <property type="match status" value="1"/>
</dbReference>
<dbReference type="SUPFAM" id="SSF55781">
    <property type="entry name" value="GAF domain-like"/>
    <property type="match status" value="1"/>
</dbReference>
<evidence type="ECO:0000259" key="5">
    <source>
        <dbReference type="PROSITE" id="PS51078"/>
    </source>
</evidence>
<dbReference type="InterPro" id="IPR014757">
    <property type="entry name" value="Tscrpt_reg_IclR_C"/>
</dbReference>
<dbReference type="PANTHER" id="PTHR30136">
    <property type="entry name" value="HELIX-TURN-HELIX TRANSCRIPTIONAL REGULATOR, ICLR FAMILY"/>
    <property type="match status" value="1"/>
</dbReference>
<dbReference type="AlphaFoldDB" id="A0ABD5T2E9"/>
<dbReference type="GO" id="GO:0006355">
    <property type="term" value="P:regulation of DNA-templated transcription"/>
    <property type="evidence" value="ECO:0007669"/>
    <property type="project" value="UniProtKB-ARBA"/>
</dbReference>
<evidence type="ECO:0000256" key="3">
    <source>
        <dbReference type="ARBA" id="ARBA00023163"/>
    </source>
</evidence>
<dbReference type="Pfam" id="PF09339">
    <property type="entry name" value="HTH_IclR"/>
    <property type="match status" value="1"/>
</dbReference>
<dbReference type="PANTHER" id="PTHR30136:SF35">
    <property type="entry name" value="HTH-TYPE TRANSCRIPTIONAL REGULATOR RV1719"/>
    <property type="match status" value="1"/>
</dbReference>
<keyword evidence="2" id="KW-0238">DNA-binding</keyword>
<organism evidence="6 7">
    <name type="scientific">Halorubrum pallidum</name>
    <dbReference type="NCBI Taxonomy" id="1526114"/>
    <lineage>
        <taxon>Archaea</taxon>
        <taxon>Methanobacteriati</taxon>
        <taxon>Methanobacteriota</taxon>
        <taxon>Stenosarchaea group</taxon>
        <taxon>Halobacteria</taxon>
        <taxon>Halobacteriales</taxon>
        <taxon>Haloferacaceae</taxon>
        <taxon>Halorubrum</taxon>
    </lineage>
</organism>
<evidence type="ECO:0000313" key="6">
    <source>
        <dbReference type="EMBL" id="MFC6771437.1"/>
    </source>
</evidence>
<protein>
    <submittedName>
        <fullName evidence="6">IclR family transcriptional regulator</fullName>
    </submittedName>
</protein>
<dbReference type="InterPro" id="IPR050707">
    <property type="entry name" value="HTH_MetabolicPath_Reg"/>
</dbReference>
<keyword evidence="3" id="KW-0804">Transcription</keyword>
<accession>A0ABD5T2E9</accession>
<dbReference type="Gene3D" id="1.10.10.10">
    <property type="entry name" value="Winged helix-like DNA-binding domain superfamily/Winged helix DNA-binding domain"/>
    <property type="match status" value="1"/>
</dbReference>
<keyword evidence="1" id="KW-0805">Transcription regulation</keyword>
<feature type="domain" description="HTH iclR-type" evidence="4">
    <location>
        <begin position="17"/>
        <end position="78"/>
    </location>
</feature>
<dbReference type="InterPro" id="IPR005471">
    <property type="entry name" value="Tscrpt_reg_IclR_N"/>
</dbReference>
<name>A0ABD5T2E9_9EURY</name>
<dbReference type="SUPFAM" id="SSF46785">
    <property type="entry name" value="Winged helix' DNA-binding domain"/>
    <property type="match status" value="1"/>
</dbReference>
<evidence type="ECO:0000256" key="1">
    <source>
        <dbReference type="ARBA" id="ARBA00023015"/>
    </source>
</evidence>
<comment type="caution">
    <text evidence="6">The sequence shown here is derived from an EMBL/GenBank/DDBJ whole genome shotgun (WGS) entry which is preliminary data.</text>
</comment>
<dbReference type="EMBL" id="JBHSWT010000378">
    <property type="protein sequence ID" value="MFC6771437.1"/>
    <property type="molecule type" value="Genomic_DNA"/>
</dbReference>
<dbReference type="Gene3D" id="3.30.450.40">
    <property type="match status" value="1"/>
</dbReference>
<dbReference type="InterPro" id="IPR036388">
    <property type="entry name" value="WH-like_DNA-bd_sf"/>
</dbReference>
<sequence length="261" mass="28496">MPKPSGSESTGSGSRQIKSVRHAFDIVDFLDETGGATLSETAESLDMPVSTAHVHLSTLVETGFVVKQSGEYRCSLGFLRVGGRLRDETALYQAAKPELDDLREKTGEHANVAVEENGHSVQLYKSQSPNSVDDQAPLGDHFRIHSTATGKAILAEMPPDDVDRTLAEQELVSVTESTITDPDRLRDELDEIRERGYSINREEHFEGVCAVGTAVVSELDDAIGAISVSGPISRMDPDRIETEIGPELLNKKNIIELKLRQ</sequence>
<proteinExistence type="predicted"/>
<evidence type="ECO:0000259" key="4">
    <source>
        <dbReference type="PROSITE" id="PS51077"/>
    </source>
</evidence>
<gene>
    <name evidence="6" type="ORF">ACFQDD_07915</name>
</gene>
<dbReference type="PROSITE" id="PS51077">
    <property type="entry name" value="HTH_ICLR"/>
    <property type="match status" value="1"/>
</dbReference>